<dbReference type="InterPro" id="IPR027961">
    <property type="entry name" value="DUF4442"/>
</dbReference>
<keyword evidence="2" id="KW-1185">Reference proteome</keyword>
<proteinExistence type="predicted"/>
<comment type="caution">
    <text evidence="1">The sequence shown here is derived from an EMBL/GenBank/DDBJ whole genome shotgun (WGS) entry which is preliminary data.</text>
</comment>
<protein>
    <submittedName>
        <fullName evidence="1">DUF4442 domain-containing protein</fullName>
    </submittedName>
</protein>
<dbReference type="RefSeq" id="WP_166589207.1">
    <property type="nucleotide sequence ID" value="NZ_CP090311.1"/>
</dbReference>
<dbReference type="EMBL" id="JACMYG010000010">
    <property type="protein sequence ID" value="MBC2690673.1"/>
    <property type="molecule type" value="Genomic_DNA"/>
</dbReference>
<evidence type="ECO:0000313" key="1">
    <source>
        <dbReference type="EMBL" id="MBC2690673.1"/>
    </source>
</evidence>
<dbReference type="Proteomes" id="UP000526003">
    <property type="component" value="Unassembled WGS sequence"/>
</dbReference>
<dbReference type="AlphaFoldDB" id="A0A7X1GFU3"/>
<gene>
    <name evidence="1" type="ORF">H7995_12785</name>
</gene>
<dbReference type="InterPro" id="IPR029069">
    <property type="entry name" value="HotDog_dom_sf"/>
</dbReference>
<dbReference type="SUPFAM" id="SSF54637">
    <property type="entry name" value="Thioesterase/thiol ester dehydrase-isomerase"/>
    <property type="match status" value="1"/>
</dbReference>
<reference evidence="1 2" key="1">
    <citation type="submission" date="2020-08" db="EMBL/GenBank/DDBJ databases">
        <title>Pseudomonas sp. nov.</title>
        <authorList>
            <person name="Gieschler S."/>
            <person name="Fiedler G."/>
            <person name="Brinks E."/>
            <person name="Boehnlein C."/>
            <person name="Franz C.M.A.P."/>
            <person name="Kabisch J."/>
        </authorList>
    </citation>
    <scope>NUCLEOTIDE SEQUENCE [LARGE SCALE GENOMIC DNA]</scope>
    <source>
        <strain evidence="1 2">MBT-1</strain>
    </source>
</reference>
<dbReference type="Pfam" id="PF14539">
    <property type="entry name" value="DUF4442"/>
    <property type="match status" value="1"/>
</dbReference>
<dbReference type="Gene3D" id="3.10.129.10">
    <property type="entry name" value="Hotdog Thioesterase"/>
    <property type="match status" value="1"/>
</dbReference>
<name>A0A7X1GFU3_9PSED</name>
<evidence type="ECO:0000313" key="2">
    <source>
        <dbReference type="Proteomes" id="UP000526003"/>
    </source>
</evidence>
<sequence>MVKWLTRRLGKARLLRWFMGFYPPYLGAGVRVRHISDDFRQVQVCMGLHWYNRNYVGTQFGGSLYSMVDPFFMLMLMENLGRNYIVWDKSADIDFISPGKGPVFARFSIDQGLLDEIREQTANGEKYLPQMRVDIHDGAGTLVARVEKTLYVRLKPQARQA</sequence>
<accession>A0A7X1GFU3</accession>
<organism evidence="1 2">
    <name type="scientific">Pseudomonas kielensis</name>
    <dbReference type="NCBI Taxonomy" id="2762577"/>
    <lineage>
        <taxon>Bacteria</taxon>
        <taxon>Pseudomonadati</taxon>
        <taxon>Pseudomonadota</taxon>
        <taxon>Gammaproteobacteria</taxon>
        <taxon>Pseudomonadales</taxon>
        <taxon>Pseudomonadaceae</taxon>
        <taxon>Pseudomonas</taxon>
    </lineage>
</organism>